<evidence type="ECO:0000256" key="1">
    <source>
        <dbReference type="SAM" id="MobiDB-lite"/>
    </source>
</evidence>
<name>A0ABW3BII6_9ACTN</name>
<protein>
    <submittedName>
        <fullName evidence="3">Trp biosynthesis-associated membrane protein</fullName>
    </submittedName>
</protein>
<keyword evidence="2" id="KW-0812">Transmembrane</keyword>
<keyword evidence="2" id="KW-1133">Transmembrane helix</keyword>
<dbReference type="EMBL" id="JBHTHR010000771">
    <property type="protein sequence ID" value="MFD0803193.1"/>
    <property type="molecule type" value="Genomic_DNA"/>
</dbReference>
<keyword evidence="2" id="KW-0472">Membrane</keyword>
<comment type="caution">
    <text evidence="3">The sequence shown here is derived from an EMBL/GenBank/DDBJ whole genome shotgun (WGS) entry which is preliminary data.</text>
</comment>
<feature type="transmembrane region" description="Helical" evidence="2">
    <location>
        <begin position="16"/>
        <end position="38"/>
    </location>
</feature>
<gene>
    <name evidence="3" type="ORF">ACFQZU_17955</name>
</gene>
<evidence type="ECO:0000256" key="2">
    <source>
        <dbReference type="SAM" id="Phobius"/>
    </source>
</evidence>
<feature type="non-terminal residue" evidence="3">
    <location>
        <position position="1"/>
    </location>
</feature>
<accession>A0ABW3BII6</accession>
<organism evidence="3 4">
    <name type="scientific">Streptomonospora algeriensis</name>
    <dbReference type="NCBI Taxonomy" id="995084"/>
    <lineage>
        <taxon>Bacteria</taxon>
        <taxon>Bacillati</taxon>
        <taxon>Actinomycetota</taxon>
        <taxon>Actinomycetes</taxon>
        <taxon>Streptosporangiales</taxon>
        <taxon>Nocardiopsidaceae</taxon>
        <taxon>Streptomonospora</taxon>
    </lineage>
</organism>
<feature type="region of interest" description="Disordered" evidence="1">
    <location>
        <begin position="46"/>
        <end position="103"/>
    </location>
</feature>
<proteinExistence type="predicted"/>
<dbReference type="InterPro" id="IPR019051">
    <property type="entry name" value="Trp_biosyn_TM_oprn/chp"/>
</dbReference>
<sequence length="103" mass="10600">DRSTAHGGIEALHLVALWPGLAAAGAALLVAAGAYTLIRGASWPGMGSRYDRHSAPGAARSSDPAELWKSLDSGADPTLDPRPEAAGGGRPVPRTHLENQKEP</sequence>
<evidence type="ECO:0000313" key="4">
    <source>
        <dbReference type="Proteomes" id="UP001596956"/>
    </source>
</evidence>
<reference evidence="4" key="1">
    <citation type="journal article" date="2019" name="Int. J. Syst. Evol. Microbiol.">
        <title>The Global Catalogue of Microorganisms (GCM) 10K type strain sequencing project: providing services to taxonomists for standard genome sequencing and annotation.</title>
        <authorList>
            <consortium name="The Broad Institute Genomics Platform"/>
            <consortium name="The Broad Institute Genome Sequencing Center for Infectious Disease"/>
            <person name="Wu L."/>
            <person name="Ma J."/>
        </authorList>
    </citation>
    <scope>NUCLEOTIDE SEQUENCE [LARGE SCALE GENOMIC DNA]</scope>
    <source>
        <strain evidence="4">CCUG 63369</strain>
    </source>
</reference>
<dbReference type="Pfam" id="PF09534">
    <property type="entry name" value="Trp_oprn_chp"/>
    <property type="match status" value="1"/>
</dbReference>
<evidence type="ECO:0000313" key="3">
    <source>
        <dbReference type="EMBL" id="MFD0803193.1"/>
    </source>
</evidence>
<dbReference type="Proteomes" id="UP001596956">
    <property type="component" value="Unassembled WGS sequence"/>
</dbReference>
<keyword evidence="4" id="KW-1185">Reference proteome</keyword>